<sequence>MKWTRDGGEGVNDGRVRGHGESGWLFRPSCPPAGFTAHSSLGSHFMRIVPQTGRLFGTTFSSVNGFFCGAPCALVPGSPSEAEPEGRYGRHTHKWLSVRLHKYRLRPSLGGRFSSSPDLESTPNASQKWRRMCVFRLSTSRLRVPTDVESSFEGFPRIPALSYTLSCFFISDIYHTRMKEKMCFIATFTQPSNSHGTPCLLKLSTRCL</sequence>
<evidence type="ECO:0000313" key="1">
    <source>
        <dbReference type="EMBL" id="VEL40583.1"/>
    </source>
</evidence>
<organism evidence="1 2">
    <name type="scientific">Protopolystoma xenopodis</name>
    <dbReference type="NCBI Taxonomy" id="117903"/>
    <lineage>
        <taxon>Eukaryota</taxon>
        <taxon>Metazoa</taxon>
        <taxon>Spiralia</taxon>
        <taxon>Lophotrochozoa</taxon>
        <taxon>Platyhelminthes</taxon>
        <taxon>Monogenea</taxon>
        <taxon>Polyopisthocotylea</taxon>
        <taxon>Polystomatidea</taxon>
        <taxon>Polystomatidae</taxon>
        <taxon>Protopolystoma</taxon>
    </lineage>
</organism>
<proteinExistence type="predicted"/>
<accession>A0A448XN38</accession>
<keyword evidence="2" id="KW-1185">Reference proteome</keyword>
<gene>
    <name evidence="1" type="ORF">PXEA_LOCUS34023</name>
</gene>
<protein>
    <submittedName>
        <fullName evidence="1">Uncharacterized protein</fullName>
    </submittedName>
</protein>
<comment type="caution">
    <text evidence="1">The sequence shown here is derived from an EMBL/GenBank/DDBJ whole genome shotgun (WGS) entry which is preliminary data.</text>
</comment>
<dbReference type="EMBL" id="CAAALY010265519">
    <property type="protein sequence ID" value="VEL40583.1"/>
    <property type="molecule type" value="Genomic_DNA"/>
</dbReference>
<evidence type="ECO:0000313" key="2">
    <source>
        <dbReference type="Proteomes" id="UP000784294"/>
    </source>
</evidence>
<name>A0A448XN38_9PLAT</name>
<reference evidence="1" key="1">
    <citation type="submission" date="2018-11" db="EMBL/GenBank/DDBJ databases">
        <authorList>
            <consortium name="Pathogen Informatics"/>
        </authorList>
    </citation>
    <scope>NUCLEOTIDE SEQUENCE</scope>
</reference>
<dbReference type="Proteomes" id="UP000784294">
    <property type="component" value="Unassembled WGS sequence"/>
</dbReference>
<dbReference type="AlphaFoldDB" id="A0A448XN38"/>